<accession>A0A269TJ85</accession>
<dbReference type="Proteomes" id="UP000216943">
    <property type="component" value="Unassembled WGS sequence"/>
</dbReference>
<reference evidence="3" key="1">
    <citation type="submission" date="2017-08" db="EMBL/GenBank/DDBJ databases">
        <authorList>
            <person name="Alvarez-Ponce D."/>
            <person name="Weitzman C.L."/>
            <person name="Tillett R.L."/>
            <person name="Sandmeier F.C."/>
            <person name="Tracy C.R."/>
        </authorList>
    </citation>
    <scope>NUCLEOTIDE SEQUENCE [LARGE SCALE GENOMIC DNA]</scope>
    <source>
        <strain evidence="3">723</strain>
    </source>
</reference>
<feature type="region of interest" description="Disordered" evidence="1">
    <location>
        <begin position="122"/>
        <end position="148"/>
    </location>
</feature>
<proteinExistence type="predicted"/>
<organism evidence="2 3">
    <name type="scientific">Mycoplasmopsis agassizii</name>
    <dbReference type="NCBI Taxonomy" id="33922"/>
    <lineage>
        <taxon>Bacteria</taxon>
        <taxon>Bacillati</taxon>
        <taxon>Mycoplasmatota</taxon>
        <taxon>Mycoplasmoidales</taxon>
        <taxon>Metamycoplasmataceae</taxon>
        <taxon>Mycoplasmopsis</taxon>
    </lineage>
</organism>
<name>A0A269TJ85_9BACT</name>
<protein>
    <submittedName>
        <fullName evidence="2">Uncharacterized protein</fullName>
    </submittedName>
</protein>
<dbReference type="EMBL" id="NQNY01000004">
    <property type="protein sequence ID" value="PAK21529.1"/>
    <property type="molecule type" value="Genomic_DNA"/>
</dbReference>
<evidence type="ECO:0000256" key="1">
    <source>
        <dbReference type="SAM" id="MobiDB-lite"/>
    </source>
</evidence>
<evidence type="ECO:0000313" key="3">
    <source>
        <dbReference type="Proteomes" id="UP000216943"/>
    </source>
</evidence>
<gene>
    <name evidence="2" type="ORF">CJJ23_01930</name>
</gene>
<evidence type="ECO:0000313" key="2">
    <source>
        <dbReference type="EMBL" id="PAK21529.1"/>
    </source>
</evidence>
<sequence length="148" mass="17055">MNYNLINMHKSTDIKLSSKHSDAVKLLDKTHDIEETIHKVDINQDTSKAKLHFEAEGDPKSIVVTPPGPRVGNEVFNKEWVLKQIKLAVGDAVTTLRDESQQMEKRIEQKFDAKIDGLRSEMNQKFEQTNKRIENVEKQNKETNENLN</sequence>
<comment type="caution">
    <text evidence="2">The sequence shown here is derived from an EMBL/GenBank/DDBJ whole genome shotgun (WGS) entry which is preliminary data.</text>
</comment>
<dbReference type="AlphaFoldDB" id="A0A269TJ85"/>